<sequence>MRWVDTIPEEIWSELDIAYKQDLILLGRSIDNVIRINREIKEQKLRINVV</sequence>
<protein>
    <submittedName>
        <fullName evidence="1">Uncharacterized protein</fullName>
    </submittedName>
</protein>
<organism evidence="1">
    <name type="scientific">marine sediment metagenome</name>
    <dbReference type="NCBI Taxonomy" id="412755"/>
    <lineage>
        <taxon>unclassified sequences</taxon>
        <taxon>metagenomes</taxon>
        <taxon>ecological metagenomes</taxon>
    </lineage>
</organism>
<evidence type="ECO:0000313" key="1">
    <source>
        <dbReference type="EMBL" id="KKN54770.1"/>
    </source>
</evidence>
<gene>
    <name evidence="1" type="ORF">LCGC14_0589220</name>
</gene>
<name>A0A0F9RE56_9ZZZZ</name>
<dbReference type="AlphaFoldDB" id="A0A0F9RE56"/>
<dbReference type="EMBL" id="LAZR01000913">
    <property type="protein sequence ID" value="KKN54770.1"/>
    <property type="molecule type" value="Genomic_DNA"/>
</dbReference>
<comment type="caution">
    <text evidence="1">The sequence shown here is derived from an EMBL/GenBank/DDBJ whole genome shotgun (WGS) entry which is preliminary data.</text>
</comment>
<accession>A0A0F9RE56</accession>
<reference evidence="1" key="1">
    <citation type="journal article" date="2015" name="Nature">
        <title>Complex archaea that bridge the gap between prokaryotes and eukaryotes.</title>
        <authorList>
            <person name="Spang A."/>
            <person name="Saw J.H."/>
            <person name="Jorgensen S.L."/>
            <person name="Zaremba-Niedzwiedzka K."/>
            <person name="Martijn J."/>
            <person name="Lind A.E."/>
            <person name="van Eijk R."/>
            <person name="Schleper C."/>
            <person name="Guy L."/>
            <person name="Ettema T.J."/>
        </authorList>
    </citation>
    <scope>NUCLEOTIDE SEQUENCE</scope>
</reference>
<proteinExistence type="predicted"/>